<protein>
    <submittedName>
        <fullName evidence="2">Uncharacterized protein</fullName>
    </submittedName>
</protein>
<dbReference type="Proteomes" id="UP000800097">
    <property type="component" value="Unassembled WGS sequence"/>
</dbReference>
<feature type="region of interest" description="Disordered" evidence="1">
    <location>
        <begin position="1"/>
        <end position="84"/>
    </location>
</feature>
<keyword evidence="3" id="KW-1185">Reference proteome</keyword>
<feature type="compositionally biased region" description="Polar residues" evidence="1">
    <location>
        <begin position="68"/>
        <end position="78"/>
    </location>
</feature>
<dbReference type="GeneID" id="54553835"/>
<reference evidence="2" key="1">
    <citation type="journal article" date="2020" name="Stud. Mycol.">
        <title>101 Dothideomycetes genomes: a test case for predicting lifestyles and emergence of pathogens.</title>
        <authorList>
            <person name="Haridas S."/>
            <person name="Albert R."/>
            <person name="Binder M."/>
            <person name="Bloem J."/>
            <person name="Labutti K."/>
            <person name="Salamov A."/>
            <person name="Andreopoulos B."/>
            <person name="Baker S."/>
            <person name="Barry K."/>
            <person name="Bills G."/>
            <person name="Bluhm B."/>
            <person name="Cannon C."/>
            <person name="Castanera R."/>
            <person name="Culley D."/>
            <person name="Daum C."/>
            <person name="Ezra D."/>
            <person name="Gonzalez J."/>
            <person name="Henrissat B."/>
            <person name="Kuo A."/>
            <person name="Liang C."/>
            <person name="Lipzen A."/>
            <person name="Lutzoni F."/>
            <person name="Magnuson J."/>
            <person name="Mondo S."/>
            <person name="Nolan M."/>
            <person name="Ohm R."/>
            <person name="Pangilinan J."/>
            <person name="Park H.-J."/>
            <person name="Ramirez L."/>
            <person name="Alfaro M."/>
            <person name="Sun H."/>
            <person name="Tritt A."/>
            <person name="Yoshinaga Y."/>
            <person name="Zwiers L.-H."/>
            <person name="Turgeon B."/>
            <person name="Goodwin S."/>
            <person name="Spatafora J."/>
            <person name="Crous P."/>
            <person name="Grigoriev I."/>
        </authorList>
    </citation>
    <scope>NUCLEOTIDE SEQUENCE</scope>
    <source>
        <strain evidence="2">CBS 379.55</strain>
    </source>
</reference>
<gene>
    <name evidence="2" type="ORF">EI97DRAFT_455629</name>
</gene>
<dbReference type="RefSeq" id="XP_033656912.1">
    <property type="nucleotide sequence ID" value="XM_033800660.1"/>
</dbReference>
<evidence type="ECO:0000256" key="1">
    <source>
        <dbReference type="SAM" id="MobiDB-lite"/>
    </source>
</evidence>
<dbReference type="EMBL" id="ML986486">
    <property type="protein sequence ID" value="KAF2279373.1"/>
    <property type="molecule type" value="Genomic_DNA"/>
</dbReference>
<proteinExistence type="predicted"/>
<accession>A0A6A6JTD3</accession>
<dbReference type="OrthoDB" id="3795030at2759"/>
<name>A0A6A6JTD3_WESOR</name>
<feature type="compositionally biased region" description="Low complexity" evidence="1">
    <location>
        <begin position="24"/>
        <end position="50"/>
    </location>
</feature>
<dbReference type="AlphaFoldDB" id="A0A6A6JTD3"/>
<evidence type="ECO:0000313" key="2">
    <source>
        <dbReference type="EMBL" id="KAF2279373.1"/>
    </source>
</evidence>
<evidence type="ECO:0000313" key="3">
    <source>
        <dbReference type="Proteomes" id="UP000800097"/>
    </source>
</evidence>
<feature type="compositionally biased region" description="Low complexity" evidence="1">
    <location>
        <begin position="1"/>
        <end position="13"/>
    </location>
</feature>
<organism evidence="2 3">
    <name type="scientific">Westerdykella ornata</name>
    <dbReference type="NCBI Taxonomy" id="318751"/>
    <lineage>
        <taxon>Eukaryota</taxon>
        <taxon>Fungi</taxon>
        <taxon>Dikarya</taxon>
        <taxon>Ascomycota</taxon>
        <taxon>Pezizomycotina</taxon>
        <taxon>Dothideomycetes</taxon>
        <taxon>Pleosporomycetidae</taxon>
        <taxon>Pleosporales</taxon>
        <taxon>Sporormiaceae</taxon>
        <taxon>Westerdykella</taxon>
    </lineage>
</organism>
<sequence>MSSRSSSTYGSSSTQDKGAYVRPSSSRSSASTASYSSSGSAAYSSSSSRGYRSKNYKPPVIHNGGGQTNDPNTSTSAPNAGYYN</sequence>